<dbReference type="Proteomes" id="UP000499080">
    <property type="component" value="Unassembled WGS sequence"/>
</dbReference>
<evidence type="ECO:0000313" key="3">
    <source>
        <dbReference type="EMBL" id="GBO10942.1"/>
    </source>
</evidence>
<name>A0A4Y2UEH8_ARAVE</name>
<feature type="compositionally biased region" description="Low complexity" evidence="1">
    <location>
        <begin position="1"/>
        <end position="12"/>
    </location>
</feature>
<evidence type="ECO:0000256" key="1">
    <source>
        <dbReference type="SAM" id="MobiDB-lite"/>
    </source>
</evidence>
<dbReference type="AlphaFoldDB" id="A0A4Y2UEH8"/>
<feature type="region of interest" description="Disordered" evidence="1">
    <location>
        <begin position="1"/>
        <end position="32"/>
    </location>
</feature>
<sequence>FALSSSVKSVSPTPTPAPSPEGSPPSTPLPFTAVRIPDLVGSASIAKGYHLFRKPRRSRSQPPPKRSAREASAGLNLDLMESIQGIGLKTLIPTSECSLTKRTVSTETLTSDSSTVTVTSRLEVSTKKQDSSKTVSFPASSSGQEEVSRKTVSPETLLDKPWGYVPPCVSIVKSPASIGLTPTVAPPLSRMPNPVLQLNSLRSIRPNCPDVGTVGTLRTLRKGGYI</sequence>
<evidence type="ECO:0000313" key="2">
    <source>
        <dbReference type="EMBL" id="GBO10933.1"/>
    </source>
</evidence>
<reference evidence="2 4" key="1">
    <citation type="journal article" date="2019" name="Sci. Rep.">
        <title>Orb-weaving spider Araneus ventricosus genome elucidates the spidroin gene catalogue.</title>
        <authorList>
            <person name="Kono N."/>
            <person name="Nakamura H."/>
            <person name="Ohtoshi R."/>
            <person name="Moran D.A.P."/>
            <person name="Shinohara A."/>
            <person name="Yoshida Y."/>
            <person name="Fujiwara M."/>
            <person name="Mori M."/>
            <person name="Tomita M."/>
            <person name="Arakawa K."/>
        </authorList>
    </citation>
    <scope>NUCLEOTIDE SEQUENCE [LARGE SCALE GENOMIC DNA]</scope>
</reference>
<feature type="region of interest" description="Disordered" evidence="1">
    <location>
        <begin position="125"/>
        <end position="152"/>
    </location>
</feature>
<feature type="compositionally biased region" description="Basic residues" evidence="1">
    <location>
        <begin position="50"/>
        <end position="59"/>
    </location>
</feature>
<accession>A0A4Y2UEH8</accession>
<organism evidence="2 4">
    <name type="scientific">Araneus ventricosus</name>
    <name type="common">Orbweaver spider</name>
    <name type="synonym">Epeira ventricosa</name>
    <dbReference type="NCBI Taxonomy" id="182803"/>
    <lineage>
        <taxon>Eukaryota</taxon>
        <taxon>Metazoa</taxon>
        <taxon>Ecdysozoa</taxon>
        <taxon>Arthropoda</taxon>
        <taxon>Chelicerata</taxon>
        <taxon>Arachnida</taxon>
        <taxon>Araneae</taxon>
        <taxon>Araneomorphae</taxon>
        <taxon>Entelegynae</taxon>
        <taxon>Araneoidea</taxon>
        <taxon>Araneidae</taxon>
        <taxon>Araneus</taxon>
    </lineage>
</organism>
<comment type="caution">
    <text evidence="2">The sequence shown here is derived from an EMBL/GenBank/DDBJ whole genome shotgun (WGS) entry which is preliminary data.</text>
</comment>
<feature type="region of interest" description="Disordered" evidence="1">
    <location>
        <begin position="50"/>
        <end position="73"/>
    </location>
</feature>
<proteinExistence type="predicted"/>
<dbReference type="EMBL" id="BGPR01035902">
    <property type="protein sequence ID" value="GBO10933.1"/>
    <property type="molecule type" value="Genomic_DNA"/>
</dbReference>
<feature type="non-terminal residue" evidence="2">
    <location>
        <position position="1"/>
    </location>
</feature>
<feature type="compositionally biased region" description="Pro residues" evidence="1">
    <location>
        <begin position="13"/>
        <end position="28"/>
    </location>
</feature>
<feature type="compositionally biased region" description="Polar residues" evidence="1">
    <location>
        <begin position="132"/>
        <end position="152"/>
    </location>
</feature>
<gene>
    <name evidence="3" type="ORF">AVEN_200015_1</name>
    <name evidence="2" type="ORF">AVEN_246543_1</name>
</gene>
<evidence type="ECO:0000313" key="4">
    <source>
        <dbReference type="Proteomes" id="UP000499080"/>
    </source>
</evidence>
<dbReference type="EMBL" id="BGPR01035909">
    <property type="protein sequence ID" value="GBO10942.1"/>
    <property type="molecule type" value="Genomic_DNA"/>
</dbReference>
<keyword evidence="4" id="KW-1185">Reference proteome</keyword>
<protein>
    <submittedName>
        <fullName evidence="2">Uncharacterized protein</fullName>
    </submittedName>
</protein>